<dbReference type="EMBL" id="GL376620">
    <property type="status" value="NOT_ANNOTATED_CDS"/>
    <property type="molecule type" value="Genomic_DNA"/>
</dbReference>
<dbReference type="OMA" id="SNDVQHN"/>
<evidence type="ECO:0000256" key="6">
    <source>
        <dbReference type="ARBA" id="ARBA00023136"/>
    </source>
</evidence>
<evidence type="ECO:0000256" key="4">
    <source>
        <dbReference type="ARBA" id="ARBA00022729"/>
    </source>
</evidence>
<evidence type="ECO:0000256" key="2">
    <source>
        <dbReference type="ARBA" id="ARBA00007104"/>
    </source>
</evidence>
<reference evidence="13" key="1">
    <citation type="journal article" date="2010" name="Genome Biol.">
        <title>Genome sequence of the necrotrophic plant pathogen Pythium ultimum reveals original pathogenicity mechanisms and effector repertoire.</title>
        <authorList>
            <person name="Levesque C.A."/>
            <person name="Brouwer H."/>
            <person name="Cano L."/>
            <person name="Hamilton J.P."/>
            <person name="Holt C."/>
            <person name="Huitema E."/>
            <person name="Raffaele S."/>
            <person name="Robideau G.P."/>
            <person name="Thines M."/>
            <person name="Win J."/>
            <person name="Zerillo M.M."/>
            <person name="Beakes G.W."/>
            <person name="Boore J.L."/>
            <person name="Busam D."/>
            <person name="Dumas B."/>
            <person name="Ferriera S."/>
            <person name="Fuerstenberg S.I."/>
            <person name="Gachon C.M."/>
            <person name="Gaulin E."/>
            <person name="Govers F."/>
            <person name="Grenville-Briggs L."/>
            <person name="Horner N."/>
            <person name="Hostetler J."/>
            <person name="Jiang R.H."/>
            <person name="Johnson J."/>
            <person name="Krajaejun T."/>
            <person name="Lin H."/>
            <person name="Meijer H.J."/>
            <person name="Moore B."/>
            <person name="Morris P."/>
            <person name="Phuntmart V."/>
            <person name="Puiu D."/>
            <person name="Shetty J."/>
            <person name="Stajich J.E."/>
            <person name="Tripathy S."/>
            <person name="Wawra S."/>
            <person name="van West P."/>
            <person name="Whitty B.R."/>
            <person name="Coutinho P.M."/>
            <person name="Henrissat B."/>
            <person name="Martin F."/>
            <person name="Thomas P.D."/>
            <person name="Tyler B.M."/>
            <person name="De Vries R.P."/>
            <person name="Kamoun S."/>
            <person name="Yandell M."/>
            <person name="Tisserat N."/>
            <person name="Buell C.R."/>
        </authorList>
    </citation>
    <scope>NUCLEOTIDE SEQUENCE</scope>
    <source>
        <strain evidence="13">DAOM:BR144</strain>
    </source>
</reference>
<dbReference type="EnsemblProtists" id="PYU1_T000707">
    <property type="protein sequence ID" value="PYU1_T000707"/>
    <property type="gene ID" value="PYU1_G000707"/>
</dbReference>
<protein>
    <recommendedName>
        <fullName evidence="11">GOLD domain-containing protein</fullName>
    </recommendedName>
</protein>
<reference evidence="12" key="3">
    <citation type="submission" date="2015-02" db="UniProtKB">
        <authorList>
            <consortium name="EnsemblProtists"/>
        </authorList>
    </citation>
    <scope>IDENTIFICATION</scope>
    <source>
        <strain evidence="12">DAOM BR144</strain>
    </source>
</reference>
<dbReference type="Proteomes" id="UP000019132">
    <property type="component" value="Unassembled WGS sequence"/>
</dbReference>
<evidence type="ECO:0000313" key="12">
    <source>
        <dbReference type="EnsemblProtists" id="PYU1_T000707"/>
    </source>
</evidence>
<sequence>MVARSLLSMVVVLLAAALMTLATVDAFIVEMASHSQECYYEYVRTKRTAFLKIGVLESQDKYDIRLKAYGPFTQPPAEDDMSMGFFDQMVTTERDEQRSNDVQHNGFNFESEHRGGYYKFCLDNTHSAYEGKIVEFYTSFDLSNEEDLGHEDELEEYAKQQHIDDVATSLTRLKDLLELIKSEQLYYKSRERRHRQTLESNNSRIMWWTSLEIGTLALMYVAQSWFLHKWFSDRGMLSKRQWA</sequence>
<feature type="chain" id="PRO_5003867682" description="GOLD domain-containing protein" evidence="10">
    <location>
        <begin position="27"/>
        <end position="243"/>
    </location>
</feature>
<evidence type="ECO:0000256" key="9">
    <source>
        <dbReference type="SAM" id="Phobius"/>
    </source>
</evidence>
<dbReference type="SUPFAM" id="SSF101576">
    <property type="entry name" value="Supernatant protein factor (SPF), C-terminal domain"/>
    <property type="match status" value="1"/>
</dbReference>
<dbReference type="VEuPathDB" id="FungiDB:PYU1_G000707"/>
<dbReference type="AlphaFoldDB" id="K3W6W6"/>
<dbReference type="InterPro" id="IPR009038">
    <property type="entry name" value="GOLD_dom"/>
</dbReference>
<dbReference type="SMART" id="SM01190">
    <property type="entry name" value="EMP24_GP25L"/>
    <property type="match status" value="1"/>
</dbReference>
<comment type="similarity">
    <text evidence="2 8">Belongs to the EMP24/GP25L family.</text>
</comment>
<evidence type="ECO:0000256" key="5">
    <source>
        <dbReference type="ARBA" id="ARBA00022989"/>
    </source>
</evidence>
<name>K3W6W6_GLOUD</name>
<keyword evidence="13" id="KW-1185">Reference proteome</keyword>
<accession>K3W6W6</accession>
<evidence type="ECO:0000256" key="7">
    <source>
        <dbReference type="ARBA" id="ARBA00037847"/>
    </source>
</evidence>
<dbReference type="STRING" id="431595.K3W6W6"/>
<keyword evidence="3 8" id="KW-0812">Transmembrane</keyword>
<organism evidence="12 13">
    <name type="scientific">Globisporangium ultimum (strain ATCC 200006 / CBS 805.95 / DAOM BR144)</name>
    <name type="common">Pythium ultimum</name>
    <dbReference type="NCBI Taxonomy" id="431595"/>
    <lineage>
        <taxon>Eukaryota</taxon>
        <taxon>Sar</taxon>
        <taxon>Stramenopiles</taxon>
        <taxon>Oomycota</taxon>
        <taxon>Peronosporomycetes</taxon>
        <taxon>Pythiales</taxon>
        <taxon>Pythiaceae</taxon>
        <taxon>Globisporangium</taxon>
    </lineage>
</organism>
<dbReference type="GO" id="GO:0016020">
    <property type="term" value="C:membrane"/>
    <property type="evidence" value="ECO:0007669"/>
    <property type="project" value="UniProtKB-SubCell"/>
</dbReference>
<keyword evidence="4 10" id="KW-0732">Signal</keyword>
<reference evidence="13" key="2">
    <citation type="submission" date="2010-04" db="EMBL/GenBank/DDBJ databases">
        <authorList>
            <person name="Buell R."/>
            <person name="Hamilton J."/>
            <person name="Hostetler J."/>
        </authorList>
    </citation>
    <scope>NUCLEOTIDE SEQUENCE [LARGE SCALE GENOMIC DNA]</scope>
    <source>
        <strain evidence="13">DAOM:BR144</strain>
    </source>
</reference>
<comment type="subcellular location">
    <subcellularLocation>
        <location evidence="7">Endomembrane system</location>
        <topology evidence="7">Single-pass membrane protein</topology>
    </subcellularLocation>
    <subcellularLocation>
        <location evidence="1 8">Membrane</location>
        <topology evidence="1 8">Single-pass type I membrane protein</topology>
    </subcellularLocation>
</comment>
<dbReference type="InterPro" id="IPR036598">
    <property type="entry name" value="GOLD_dom_sf"/>
</dbReference>
<keyword evidence="6 9" id="KW-0472">Membrane</keyword>
<dbReference type="Pfam" id="PF01105">
    <property type="entry name" value="EMP24_GP25L"/>
    <property type="match status" value="1"/>
</dbReference>
<dbReference type="InParanoid" id="K3W6W6"/>
<dbReference type="eggNOG" id="KOG1692">
    <property type="taxonomic scope" value="Eukaryota"/>
</dbReference>
<proteinExistence type="inferred from homology"/>
<evidence type="ECO:0000256" key="1">
    <source>
        <dbReference type="ARBA" id="ARBA00004479"/>
    </source>
</evidence>
<dbReference type="HOGENOM" id="CLU_1144534_0_0_1"/>
<evidence type="ECO:0000256" key="10">
    <source>
        <dbReference type="SAM" id="SignalP"/>
    </source>
</evidence>
<dbReference type="PROSITE" id="PS50866">
    <property type="entry name" value="GOLD"/>
    <property type="match status" value="1"/>
</dbReference>
<evidence type="ECO:0000256" key="8">
    <source>
        <dbReference type="RuleBase" id="RU003827"/>
    </source>
</evidence>
<evidence type="ECO:0000313" key="13">
    <source>
        <dbReference type="Proteomes" id="UP000019132"/>
    </source>
</evidence>
<keyword evidence="5 9" id="KW-1133">Transmembrane helix</keyword>
<feature type="domain" description="GOLD" evidence="11">
    <location>
        <begin position="36"/>
        <end position="140"/>
    </location>
</feature>
<feature type="signal peptide" evidence="10">
    <location>
        <begin position="1"/>
        <end position="26"/>
    </location>
</feature>
<evidence type="ECO:0000256" key="3">
    <source>
        <dbReference type="ARBA" id="ARBA00022692"/>
    </source>
</evidence>
<dbReference type="GO" id="GO:0012505">
    <property type="term" value="C:endomembrane system"/>
    <property type="evidence" value="ECO:0007669"/>
    <property type="project" value="UniProtKB-SubCell"/>
</dbReference>
<dbReference type="PANTHER" id="PTHR22811">
    <property type="entry name" value="TRANSMEMBRANE EMP24 DOMAIN-CONTAINING PROTEIN"/>
    <property type="match status" value="1"/>
</dbReference>
<feature type="transmembrane region" description="Helical" evidence="9">
    <location>
        <begin position="205"/>
        <end position="227"/>
    </location>
</feature>
<dbReference type="InterPro" id="IPR015720">
    <property type="entry name" value="Emp24-like"/>
</dbReference>
<evidence type="ECO:0000259" key="11">
    <source>
        <dbReference type="PROSITE" id="PS50866"/>
    </source>
</evidence>